<feature type="region of interest" description="Disordered" evidence="1">
    <location>
        <begin position="36"/>
        <end position="72"/>
    </location>
</feature>
<dbReference type="AlphaFoldDB" id="A0A841PAZ2"/>
<comment type="caution">
    <text evidence="2">The sequence shown here is derived from an EMBL/GenBank/DDBJ whole genome shotgun (WGS) entry which is preliminary data.</text>
</comment>
<reference evidence="2 3" key="1">
    <citation type="submission" date="2020-08" db="EMBL/GenBank/DDBJ databases">
        <title>Genomic Encyclopedia of Type Strains, Phase IV (KMG-IV): sequencing the most valuable type-strain genomes for metagenomic binning, comparative biology and taxonomic classification.</title>
        <authorList>
            <person name="Goeker M."/>
        </authorList>
    </citation>
    <scope>NUCLEOTIDE SEQUENCE [LARGE SCALE GENOMIC DNA]</scope>
    <source>
        <strain evidence="2 3">DSM 100039</strain>
    </source>
</reference>
<proteinExistence type="predicted"/>
<dbReference type="Proteomes" id="UP000556329">
    <property type="component" value="Unassembled WGS sequence"/>
</dbReference>
<evidence type="ECO:0000313" key="3">
    <source>
        <dbReference type="Proteomes" id="UP000556329"/>
    </source>
</evidence>
<accession>A0A841PAZ2</accession>
<name>A0A841PAZ2_9HYPH</name>
<evidence type="ECO:0000256" key="1">
    <source>
        <dbReference type="SAM" id="MobiDB-lite"/>
    </source>
</evidence>
<organism evidence="2 3">
    <name type="scientific">Mesorhizobium sangaii</name>
    <dbReference type="NCBI Taxonomy" id="505389"/>
    <lineage>
        <taxon>Bacteria</taxon>
        <taxon>Pseudomonadati</taxon>
        <taxon>Pseudomonadota</taxon>
        <taxon>Alphaproteobacteria</taxon>
        <taxon>Hyphomicrobiales</taxon>
        <taxon>Phyllobacteriaceae</taxon>
        <taxon>Mesorhizobium</taxon>
    </lineage>
</organism>
<evidence type="ECO:0000313" key="2">
    <source>
        <dbReference type="EMBL" id="MBB6412464.1"/>
    </source>
</evidence>
<gene>
    <name evidence="2" type="ORF">HNQ71_005154</name>
</gene>
<keyword evidence="3" id="KW-1185">Reference proteome</keyword>
<sequence length="72" mass="7734">MNFDARRPPTPFAYEKIDLNVSVGNVPNVSWYKTDISSDDARLRHSSENPPANNKARLPPSVGLGPAGGAKA</sequence>
<dbReference type="EMBL" id="JACHEF010000005">
    <property type="protein sequence ID" value="MBB6412464.1"/>
    <property type="molecule type" value="Genomic_DNA"/>
</dbReference>
<protein>
    <submittedName>
        <fullName evidence="2">Uncharacterized protein</fullName>
    </submittedName>
</protein>